<dbReference type="EMBL" id="GL377309">
    <property type="protein sequence ID" value="EFI94656.1"/>
    <property type="molecule type" value="Genomic_DNA"/>
</dbReference>
<dbReference type="VEuPathDB" id="FungiDB:SCHCODRAFT_01100031"/>
<dbReference type="HOGENOM" id="CLU_2347896_0_0_1"/>
<dbReference type="RefSeq" id="XP_003029559.1">
    <property type="nucleotide sequence ID" value="XM_003029513.1"/>
</dbReference>
<sequence length="97" mass="10532">MQPSQTHGTLRLLRPHGALQPLDRMERCSLSTAWNAAAPPTAWNAAAHPDHMERCGIEHCNFFDRLDARGLSAAAVFSIHELAAPSARYVAQISEGG</sequence>
<gene>
    <name evidence="1" type="ORF">SCHCODRAFT_111054</name>
</gene>
<dbReference type="KEGG" id="scm:SCHCO_01100031"/>
<name>D8QAY5_SCHCM</name>
<dbReference type="GeneID" id="9593919"/>
<evidence type="ECO:0000313" key="1">
    <source>
        <dbReference type="EMBL" id="EFI94656.1"/>
    </source>
</evidence>
<dbReference type="InParanoid" id="D8QAY5"/>
<dbReference type="Proteomes" id="UP000007431">
    <property type="component" value="Unassembled WGS sequence"/>
</dbReference>
<dbReference type="AlphaFoldDB" id="D8QAY5"/>
<accession>D8QAY5</accession>
<reference evidence="1 2" key="1">
    <citation type="journal article" date="2010" name="Nat. Biotechnol.">
        <title>Genome sequence of the model mushroom Schizophyllum commune.</title>
        <authorList>
            <person name="Ohm R.A."/>
            <person name="de Jong J.F."/>
            <person name="Lugones L.G."/>
            <person name="Aerts A."/>
            <person name="Kothe E."/>
            <person name="Stajich J.E."/>
            <person name="de Vries R.P."/>
            <person name="Record E."/>
            <person name="Levasseur A."/>
            <person name="Baker S.E."/>
            <person name="Bartholomew K.A."/>
            <person name="Coutinho P.M."/>
            <person name="Erdmann S."/>
            <person name="Fowler T.J."/>
            <person name="Gathman A.C."/>
            <person name="Lombard V."/>
            <person name="Henrissat B."/>
            <person name="Knabe N."/>
            <person name="Kuees U."/>
            <person name="Lilly W.W."/>
            <person name="Lindquist E."/>
            <person name="Lucas S."/>
            <person name="Magnuson J.K."/>
            <person name="Piumi F."/>
            <person name="Raudaskoski M."/>
            <person name="Salamov A."/>
            <person name="Schmutz J."/>
            <person name="Schwarze F.W.M.R."/>
            <person name="vanKuyk P.A."/>
            <person name="Horton J.S."/>
            <person name="Grigoriev I.V."/>
            <person name="Woesten H.A.B."/>
        </authorList>
    </citation>
    <scope>NUCLEOTIDE SEQUENCE [LARGE SCALE GENOMIC DNA]</scope>
    <source>
        <strain evidence="2">H4-8 / FGSC 9210</strain>
    </source>
</reference>
<proteinExistence type="predicted"/>
<feature type="non-terminal residue" evidence="1">
    <location>
        <position position="97"/>
    </location>
</feature>
<evidence type="ECO:0000313" key="2">
    <source>
        <dbReference type="Proteomes" id="UP000007431"/>
    </source>
</evidence>
<organism evidence="2">
    <name type="scientific">Schizophyllum commune (strain H4-8 / FGSC 9210)</name>
    <name type="common">Split gill fungus</name>
    <dbReference type="NCBI Taxonomy" id="578458"/>
    <lineage>
        <taxon>Eukaryota</taxon>
        <taxon>Fungi</taxon>
        <taxon>Dikarya</taxon>
        <taxon>Basidiomycota</taxon>
        <taxon>Agaricomycotina</taxon>
        <taxon>Agaricomycetes</taxon>
        <taxon>Agaricomycetidae</taxon>
        <taxon>Agaricales</taxon>
        <taxon>Schizophyllaceae</taxon>
        <taxon>Schizophyllum</taxon>
    </lineage>
</organism>
<protein>
    <submittedName>
        <fullName evidence="1">Uncharacterized protein</fullName>
    </submittedName>
</protein>
<keyword evidence="2" id="KW-1185">Reference proteome</keyword>